<dbReference type="EMBL" id="JAKOGI010000889">
    <property type="protein sequence ID" value="KAJ8429487.1"/>
    <property type="molecule type" value="Genomic_DNA"/>
</dbReference>
<evidence type="ECO:0000256" key="2">
    <source>
        <dbReference type="ARBA" id="ARBA00022801"/>
    </source>
</evidence>
<gene>
    <name evidence="4" type="ORF">Cgig2_020543</name>
</gene>
<evidence type="ECO:0000256" key="1">
    <source>
        <dbReference type="ARBA" id="ARBA00022722"/>
    </source>
</evidence>
<dbReference type="InterPro" id="IPR012337">
    <property type="entry name" value="RNaseH-like_sf"/>
</dbReference>
<protein>
    <recommendedName>
        <fullName evidence="6">3'-5' exonuclease domain-containing protein</fullName>
    </recommendedName>
</protein>
<sequence length="301" mass="33578">MKARPLSATHTPSLALVDSDAQTRDLTISPESPPRTPSSRRRPLHQPHRLAKVDTITVLSQPRTHAHALHILHTHRETMSNTYKFTIDKREVTTTVIATEPELDQSLKDMLSTFTPKFSTAKRVVGLGIEKRFETIHNRGPKVCDRVAILKLCHGTTCLIIQLHLMSSPPFSLSGFLQRPELSFVGVGIKHSLEALVTEYGIKCGNAVDLAQLAATVKKNDIFKAFGLFDLAYDFCEYCRFDDHVEKMVSNFHDVALSNWGVTALSGKQIEAATWTCFLSPLGIGNSFVEHISKRAQPHRD</sequence>
<feature type="region of interest" description="Disordered" evidence="3">
    <location>
        <begin position="1"/>
        <end position="47"/>
    </location>
</feature>
<organism evidence="4 5">
    <name type="scientific">Carnegiea gigantea</name>
    <dbReference type="NCBI Taxonomy" id="171969"/>
    <lineage>
        <taxon>Eukaryota</taxon>
        <taxon>Viridiplantae</taxon>
        <taxon>Streptophyta</taxon>
        <taxon>Embryophyta</taxon>
        <taxon>Tracheophyta</taxon>
        <taxon>Spermatophyta</taxon>
        <taxon>Magnoliopsida</taxon>
        <taxon>eudicotyledons</taxon>
        <taxon>Gunneridae</taxon>
        <taxon>Pentapetalae</taxon>
        <taxon>Caryophyllales</taxon>
        <taxon>Cactineae</taxon>
        <taxon>Cactaceae</taxon>
        <taxon>Cactoideae</taxon>
        <taxon>Echinocereeae</taxon>
        <taxon>Carnegiea</taxon>
    </lineage>
</organism>
<accession>A0A9Q1JR37</accession>
<dbReference type="PANTHER" id="PTHR13620:SF105">
    <property type="entry name" value="OS01G0737700 PROTEIN"/>
    <property type="match status" value="1"/>
</dbReference>
<dbReference type="GO" id="GO:0005634">
    <property type="term" value="C:nucleus"/>
    <property type="evidence" value="ECO:0007669"/>
    <property type="project" value="TreeGrafter"/>
</dbReference>
<evidence type="ECO:0000313" key="4">
    <source>
        <dbReference type="EMBL" id="KAJ8429487.1"/>
    </source>
</evidence>
<dbReference type="Gene3D" id="3.30.420.10">
    <property type="entry name" value="Ribonuclease H-like superfamily/Ribonuclease H"/>
    <property type="match status" value="1"/>
</dbReference>
<keyword evidence="5" id="KW-1185">Reference proteome</keyword>
<dbReference type="GO" id="GO:0005737">
    <property type="term" value="C:cytoplasm"/>
    <property type="evidence" value="ECO:0007669"/>
    <property type="project" value="TreeGrafter"/>
</dbReference>
<dbReference type="GO" id="GO:0008408">
    <property type="term" value="F:3'-5' exonuclease activity"/>
    <property type="evidence" value="ECO:0007669"/>
    <property type="project" value="TreeGrafter"/>
</dbReference>
<evidence type="ECO:0000313" key="5">
    <source>
        <dbReference type="Proteomes" id="UP001153076"/>
    </source>
</evidence>
<reference evidence="4" key="1">
    <citation type="submission" date="2022-04" db="EMBL/GenBank/DDBJ databases">
        <title>Carnegiea gigantea Genome sequencing and assembly v2.</title>
        <authorList>
            <person name="Copetti D."/>
            <person name="Sanderson M.J."/>
            <person name="Burquez A."/>
            <person name="Wojciechowski M.F."/>
        </authorList>
    </citation>
    <scope>NUCLEOTIDE SEQUENCE</scope>
    <source>
        <strain evidence="4">SGP5-SGP5p</strain>
        <tissue evidence="4">Aerial part</tissue>
    </source>
</reference>
<keyword evidence="1" id="KW-0540">Nuclease</keyword>
<dbReference type="GO" id="GO:0003676">
    <property type="term" value="F:nucleic acid binding"/>
    <property type="evidence" value="ECO:0007669"/>
    <property type="project" value="InterPro"/>
</dbReference>
<dbReference type="SUPFAM" id="SSF53098">
    <property type="entry name" value="Ribonuclease H-like"/>
    <property type="match status" value="1"/>
</dbReference>
<dbReference type="OrthoDB" id="446462at2759"/>
<dbReference type="AlphaFoldDB" id="A0A9Q1JR37"/>
<dbReference type="PANTHER" id="PTHR13620">
    <property type="entry name" value="3-5 EXONUCLEASE"/>
    <property type="match status" value="1"/>
</dbReference>
<feature type="compositionally biased region" description="Basic residues" evidence="3">
    <location>
        <begin position="38"/>
        <end position="47"/>
    </location>
</feature>
<comment type="caution">
    <text evidence="4">The sequence shown here is derived from an EMBL/GenBank/DDBJ whole genome shotgun (WGS) entry which is preliminary data.</text>
</comment>
<evidence type="ECO:0008006" key="6">
    <source>
        <dbReference type="Google" id="ProtNLM"/>
    </source>
</evidence>
<keyword evidence="2" id="KW-0378">Hydrolase</keyword>
<dbReference type="InterPro" id="IPR036397">
    <property type="entry name" value="RNaseH_sf"/>
</dbReference>
<proteinExistence type="predicted"/>
<name>A0A9Q1JR37_9CARY</name>
<dbReference type="InterPro" id="IPR051132">
    <property type="entry name" value="3-5_Exonuclease_domain"/>
</dbReference>
<evidence type="ECO:0000256" key="3">
    <source>
        <dbReference type="SAM" id="MobiDB-lite"/>
    </source>
</evidence>
<dbReference type="Proteomes" id="UP001153076">
    <property type="component" value="Unassembled WGS sequence"/>
</dbReference>